<keyword evidence="7 9" id="KW-0573">Peptidoglycan synthesis</keyword>
<dbReference type="InterPro" id="IPR036365">
    <property type="entry name" value="PGBD-like_sf"/>
</dbReference>
<comment type="similarity">
    <text evidence="2">Belongs to the YkuD family.</text>
</comment>
<dbReference type="OrthoDB" id="9800780at2"/>
<evidence type="ECO:0000256" key="1">
    <source>
        <dbReference type="ARBA" id="ARBA00004752"/>
    </source>
</evidence>
<dbReference type="CDD" id="cd16913">
    <property type="entry name" value="YkuD_like"/>
    <property type="match status" value="1"/>
</dbReference>
<evidence type="ECO:0000256" key="8">
    <source>
        <dbReference type="ARBA" id="ARBA00023316"/>
    </source>
</evidence>
<dbReference type="STRING" id="1123349.SAMN02744037_02724"/>
<keyword evidence="5" id="KW-0378">Hydrolase</keyword>
<dbReference type="Proteomes" id="UP000242497">
    <property type="component" value="Unassembled WGS sequence"/>
</dbReference>
<dbReference type="GO" id="GO:0071972">
    <property type="term" value="F:peptidoglycan L,D-transpeptidase activity"/>
    <property type="evidence" value="ECO:0007669"/>
    <property type="project" value="TreeGrafter"/>
</dbReference>
<dbReference type="AlphaFoldDB" id="A0A1M6U2W7"/>
<reference evidence="13" key="1">
    <citation type="submission" date="2016-11" db="EMBL/GenBank/DDBJ databases">
        <authorList>
            <person name="Varghese N."/>
            <person name="Submissions S."/>
        </authorList>
    </citation>
    <scope>NUCLEOTIDE SEQUENCE [LARGE SCALE GENOMIC DNA]</scope>
    <source>
        <strain evidence="13">DSM 15518</strain>
    </source>
</reference>
<accession>A0A1M6U2W7</accession>
<sequence length="237" mass="27211">MKKIIYILTLGLFVFYICHVYYTITKDCTISYNFSNKNNYKRENKYKILIDINEKKLYLINKSNEKVEKTYIIASGKPSTPSPIGTWTIISKGSWGKGFGTRWMGFNVPWGKYGIHGTDKPYSIGGNLSHGCIRMFNKDVEDLYPLIEYGTTVIISGGPYGPFGNGFRLIKPGDRGSDVYEIQRIMKQKGYYPGYIDGIYGDGMKYYVVKFRKDNNITITHNIDSEFYKALGIELFE</sequence>
<evidence type="ECO:0000256" key="3">
    <source>
        <dbReference type="ARBA" id="ARBA00022676"/>
    </source>
</evidence>
<evidence type="ECO:0000313" key="13">
    <source>
        <dbReference type="Proteomes" id="UP000242497"/>
    </source>
</evidence>
<evidence type="ECO:0000256" key="5">
    <source>
        <dbReference type="ARBA" id="ARBA00022801"/>
    </source>
</evidence>
<keyword evidence="6 9" id="KW-0133">Cell shape</keyword>
<dbReference type="SUPFAM" id="SSF141523">
    <property type="entry name" value="L,D-transpeptidase catalytic domain-like"/>
    <property type="match status" value="1"/>
</dbReference>
<evidence type="ECO:0000313" key="12">
    <source>
        <dbReference type="EMBL" id="SHK63500.1"/>
    </source>
</evidence>
<keyword evidence="10" id="KW-0812">Transmembrane</keyword>
<dbReference type="SUPFAM" id="SSF47090">
    <property type="entry name" value="PGBD-like"/>
    <property type="match status" value="1"/>
</dbReference>
<evidence type="ECO:0000256" key="2">
    <source>
        <dbReference type="ARBA" id="ARBA00005992"/>
    </source>
</evidence>
<evidence type="ECO:0000259" key="11">
    <source>
        <dbReference type="PROSITE" id="PS52029"/>
    </source>
</evidence>
<dbReference type="Gene3D" id="1.10.101.10">
    <property type="entry name" value="PGBD-like superfamily/PGBD"/>
    <property type="match status" value="1"/>
</dbReference>
<evidence type="ECO:0000256" key="6">
    <source>
        <dbReference type="ARBA" id="ARBA00022960"/>
    </source>
</evidence>
<dbReference type="InterPro" id="IPR038063">
    <property type="entry name" value="Transpep_catalytic_dom"/>
</dbReference>
<dbReference type="PANTHER" id="PTHR30582">
    <property type="entry name" value="L,D-TRANSPEPTIDASE"/>
    <property type="match status" value="1"/>
</dbReference>
<keyword evidence="13" id="KW-1185">Reference proteome</keyword>
<dbReference type="InterPro" id="IPR036366">
    <property type="entry name" value="PGBDSf"/>
</dbReference>
<evidence type="ECO:0000256" key="4">
    <source>
        <dbReference type="ARBA" id="ARBA00022679"/>
    </source>
</evidence>
<keyword evidence="3" id="KW-0328">Glycosyltransferase</keyword>
<feature type="transmembrane region" description="Helical" evidence="10">
    <location>
        <begin position="5"/>
        <end position="24"/>
    </location>
</feature>
<keyword evidence="4" id="KW-0808">Transferase</keyword>
<keyword evidence="8 9" id="KW-0961">Cell wall biogenesis/degradation</keyword>
<keyword evidence="10" id="KW-1133">Transmembrane helix</keyword>
<dbReference type="PANTHER" id="PTHR30582:SF24">
    <property type="entry name" value="L,D-TRANSPEPTIDASE ERFK_SRFK-RELATED"/>
    <property type="match status" value="1"/>
</dbReference>
<evidence type="ECO:0000256" key="10">
    <source>
        <dbReference type="SAM" id="Phobius"/>
    </source>
</evidence>
<organism evidence="12 13">
    <name type="scientific">Tepidibacter formicigenes DSM 15518</name>
    <dbReference type="NCBI Taxonomy" id="1123349"/>
    <lineage>
        <taxon>Bacteria</taxon>
        <taxon>Bacillati</taxon>
        <taxon>Bacillota</taxon>
        <taxon>Clostridia</taxon>
        <taxon>Peptostreptococcales</taxon>
        <taxon>Peptostreptococcaceae</taxon>
        <taxon>Tepidibacter</taxon>
    </lineage>
</organism>
<dbReference type="UniPathway" id="UPA00219"/>
<dbReference type="InterPro" id="IPR005490">
    <property type="entry name" value="LD_TPept_cat_dom"/>
</dbReference>
<dbReference type="Pfam" id="PF01471">
    <property type="entry name" value="PG_binding_1"/>
    <property type="match status" value="1"/>
</dbReference>
<protein>
    <submittedName>
        <fullName evidence="12">Putative peptidoglycan binding domain-containing protein</fullName>
    </submittedName>
</protein>
<dbReference type="Gene3D" id="2.40.440.10">
    <property type="entry name" value="L,D-transpeptidase catalytic domain-like"/>
    <property type="match status" value="1"/>
</dbReference>
<feature type="active site" description="Nucleophile" evidence="9">
    <location>
        <position position="132"/>
    </location>
</feature>
<gene>
    <name evidence="12" type="ORF">SAMN02744037_02724</name>
</gene>
<proteinExistence type="inferred from homology"/>
<dbReference type="EMBL" id="FRAE01000117">
    <property type="protein sequence ID" value="SHK63500.1"/>
    <property type="molecule type" value="Genomic_DNA"/>
</dbReference>
<dbReference type="GO" id="GO:0071555">
    <property type="term" value="P:cell wall organization"/>
    <property type="evidence" value="ECO:0007669"/>
    <property type="project" value="UniProtKB-UniRule"/>
</dbReference>
<dbReference type="GO" id="GO:0016757">
    <property type="term" value="F:glycosyltransferase activity"/>
    <property type="evidence" value="ECO:0007669"/>
    <property type="project" value="UniProtKB-KW"/>
</dbReference>
<name>A0A1M6U2W7_9FIRM</name>
<dbReference type="InterPro" id="IPR002477">
    <property type="entry name" value="Peptidoglycan-bd-like"/>
</dbReference>
<dbReference type="PROSITE" id="PS52029">
    <property type="entry name" value="LD_TPASE"/>
    <property type="match status" value="1"/>
</dbReference>
<dbReference type="Pfam" id="PF03734">
    <property type="entry name" value="YkuD"/>
    <property type="match status" value="1"/>
</dbReference>
<dbReference type="InterPro" id="IPR050979">
    <property type="entry name" value="LD-transpeptidase"/>
</dbReference>
<feature type="active site" description="Proton donor/acceptor" evidence="9">
    <location>
        <position position="116"/>
    </location>
</feature>
<dbReference type="GO" id="GO:0008360">
    <property type="term" value="P:regulation of cell shape"/>
    <property type="evidence" value="ECO:0007669"/>
    <property type="project" value="UniProtKB-UniRule"/>
</dbReference>
<evidence type="ECO:0000256" key="7">
    <source>
        <dbReference type="ARBA" id="ARBA00022984"/>
    </source>
</evidence>
<comment type="pathway">
    <text evidence="1 9">Cell wall biogenesis; peptidoglycan biosynthesis.</text>
</comment>
<feature type="domain" description="L,D-TPase catalytic" evidence="11">
    <location>
        <begin position="46"/>
        <end position="156"/>
    </location>
</feature>
<keyword evidence="10" id="KW-0472">Membrane</keyword>
<dbReference type="GO" id="GO:0005576">
    <property type="term" value="C:extracellular region"/>
    <property type="evidence" value="ECO:0007669"/>
    <property type="project" value="TreeGrafter"/>
</dbReference>
<dbReference type="RefSeq" id="WP_072890942.1">
    <property type="nucleotide sequence ID" value="NZ_FRAE01000117.1"/>
</dbReference>
<evidence type="ECO:0000256" key="9">
    <source>
        <dbReference type="PROSITE-ProRule" id="PRU01373"/>
    </source>
</evidence>
<dbReference type="GO" id="GO:0018104">
    <property type="term" value="P:peptidoglycan-protein cross-linking"/>
    <property type="evidence" value="ECO:0007669"/>
    <property type="project" value="TreeGrafter"/>
</dbReference>